<feature type="transmembrane region" description="Helical" evidence="10">
    <location>
        <begin position="390"/>
        <end position="413"/>
    </location>
</feature>
<evidence type="ECO:0000256" key="4">
    <source>
        <dbReference type="ARBA" id="ARBA00022679"/>
    </source>
</evidence>
<dbReference type="GeneID" id="17352078"/>
<dbReference type="STRING" id="554065.E1ZN97"/>
<feature type="transmembrane region" description="Helical" evidence="10">
    <location>
        <begin position="121"/>
        <end position="141"/>
    </location>
</feature>
<keyword evidence="6" id="KW-0418">Kinase</keyword>
<evidence type="ECO:0000256" key="1">
    <source>
        <dbReference type="ARBA" id="ARBA00004477"/>
    </source>
</evidence>
<proteinExistence type="inferred from homology"/>
<dbReference type="AlphaFoldDB" id="E1ZN97"/>
<organism evidence="13">
    <name type="scientific">Chlorella variabilis</name>
    <name type="common">Green alga</name>
    <dbReference type="NCBI Taxonomy" id="554065"/>
    <lineage>
        <taxon>Eukaryota</taxon>
        <taxon>Viridiplantae</taxon>
        <taxon>Chlorophyta</taxon>
        <taxon>core chlorophytes</taxon>
        <taxon>Trebouxiophyceae</taxon>
        <taxon>Chlorellales</taxon>
        <taxon>Chlorellaceae</taxon>
        <taxon>Chlorella clade</taxon>
        <taxon>Chlorella</taxon>
    </lineage>
</organism>
<evidence type="ECO:0000256" key="7">
    <source>
        <dbReference type="ARBA" id="ARBA00022824"/>
    </source>
</evidence>
<evidence type="ECO:0000256" key="11">
    <source>
        <dbReference type="SAM" id="SignalP"/>
    </source>
</evidence>
<evidence type="ECO:0000256" key="2">
    <source>
        <dbReference type="ARBA" id="ARBA00010794"/>
    </source>
</evidence>
<feature type="signal peptide" evidence="11">
    <location>
        <begin position="1"/>
        <end position="23"/>
    </location>
</feature>
<evidence type="ECO:0000256" key="9">
    <source>
        <dbReference type="ARBA" id="ARBA00023136"/>
    </source>
</evidence>
<accession>E1ZN97</accession>
<reference evidence="12 13" key="1">
    <citation type="journal article" date="2010" name="Plant Cell">
        <title>The Chlorella variabilis NC64A genome reveals adaptation to photosymbiosis, coevolution with viruses, and cryptic sex.</title>
        <authorList>
            <person name="Blanc G."/>
            <person name="Duncan G."/>
            <person name="Agarkova I."/>
            <person name="Borodovsky M."/>
            <person name="Gurnon J."/>
            <person name="Kuo A."/>
            <person name="Lindquist E."/>
            <person name="Lucas S."/>
            <person name="Pangilinan J."/>
            <person name="Polle J."/>
            <person name="Salamov A."/>
            <person name="Terry A."/>
            <person name="Yamada T."/>
            <person name="Dunigan D.D."/>
            <person name="Grigoriev I.V."/>
            <person name="Claverie J.M."/>
            <person name="Van Etten J.L."/>
        </authorList>
    </citation>
    <scope>NUCLEOTIDE SEQUENCE [LARGE SCALE GENOMIC DNA]</scope>
    <source>
        <strain evidence="12 13">NC64A</strain>
    </source>
</reference>
<dbReference type="InterPro" id="IPR032974">
    <property type="entry name" value="Polypren_kinase"/>
</dbReference>
<dbReference type="PANTHER" id="PTHR13205">
    <property type="entry name" value="TRANSMEMBRANE PROTEIN 15-RELATED"/>
    <property type="match status" value="1"/>
</dbReference>
<dbReference type="Proteomes" id="UP000008141">
    <property type="component" value="Unassembled WGS sequence"/>
</dbReference>
<dbReference type="GO" id="GO:0005789">
    <property type="term" value="C:endoplasmic reticulum membrane"/>
    <property type="evidence" value="ECO:0007669"/>
    <property type="project" value="UniProtKB-SubCell"/>
</dbReference>
<keyword evidence="5 10" id="KW-0812">Transmembrane</keyword>
<dbReference type="GO" id="GO:0043048">
    <property type="term" value="P:dolichyl monophosphate biosynthetic process"/>
    <property type="evidence" value="ECO:0007669"/>
    <property type="project" value="TreeGrafter"/>
</dbReference>
<evidence type="ECO:0000256" key="8">
    <source>
        <dbReference type="ARBA" id="ARBA00022989"/>
    </source>
</evidence>
<dbReference type="InParanoid" id="E1ZN97"/>
<feature type="transmembrane region" description="Helical" evidence="10">
    <location>
        <begin position="74"/>
        <end position="95"/>
    </location>
</feature>
<keyword evidence="11" id="KW-0732">Signal</keyword>
<dbReference type="EMBL" id="GL433855">
    <property type="protein sequence ID" value="EFN52649.1"/>
    <property type="molecule type" value="Genomic_DNA"/>
</dbReference>
<evidence type="ECO:0000256" key="3">
    <source>
        <dbReference type="ARBA" id="ARBA00012132"/>
    </source>
</evidence>
<feature type="transmembrane region" description="Helical" evidence="10">
    <location>
        <begin position="345"/>
        <end position="365"/>
    </location>
</feature>
<keyword evidence="8 10" id="KW-1133">Transmembrane helix</keyword>
<sequence>MALKGTNPWLAASLVCLTAAALAAESVAAAGWGRLYRQRRAGSSGLALGALALPWAYAGLVLKHRQQAWSFSSGIADSAAFTATAASAATALLLLLRLQLQVLAGCAAAESRAGSGLHHPLALLVAAAAAAGGTHLLLSLLPRVCTLGEGLVAAQAAALLGAAALRQLPLAAGAAAAPGQVLATAPSPYLRFVVLLAAGSVLAAALLIPLLQRAQQAMPVASRARTRRRSRSSSSGVGSSKAWVAAAAAVAALAAAAAAPAAAWAMRFALSSRRRALLCAWWAADLAVALPVQHWVIRSGRLLGVALAAAFALLLAAEALRLSGLPGVAPRLHAFMTSFTDGRDSGLLLVTHLTLLLGMAAPVWLSNALDRGALGGAADAAGAGERVWPAAYAGILVVGLGDTAASAVGSLLGRWRICRGSRKTVEGTCAAAAATLAGWWLLAAADLVGAGGGGPAGSACAAGGAWWARLVAATALSCVLEAVTEQLDNLFVPLHYFALLCLL</sequence>
<keyword evidence="13" id="KW-1185">Reference proteome</keyword>
<dbReference type="PANTHER" id="PTHR13205:SF15">
    <property type="entry name" value="DOLICHOL KINASE"/>
    <property type="match status" value="1"/>
</dbReference>
<gene>
    <name evidence="12" type="ORF">CHLNCDRAFT_138551</name>
</gene>
<dbReference type="OrthoDB" id="377083at2759"/>
<dbReference type="RefSeq" id="XP_005844751.1">
    <property type="nucleotide sequence ID" value="XM_005844689.1"/>
</dbReference>
<dbReference type="eggNOG" id="KOG2468">
    <property type="taxonomic scope" value="Eukaryota"/>
</dbReference>
<feature type="chain" id="PRO_5003156471" description="dolichol kinase" evidence="11">
    <location>
        <begin position="24"/>
        <end position="503"/>
    </location>
</feature>
<evidence type="ECO:0000313" key="12">
    <source>
        <dbReference type="EMBL" id="EFN52649.1"/>
    </source>
</evidence>
<comment type="subcellular location">
    <subcellularLocation>
        <location evidence="1">Endoplasmic reticulum membrane</location>
        <topology evidence="1">Multi-pass membrane protein</topology>
    </subcellularLocation>
</comment>
<feature type="transmembrane region" description="Helical" evidence="10">
    <location>
        <begin position="189"/>
        <end position="211"/>
    </location>
</feature>
<dbReference type="EC" id="2.7.1.108" evidence="3"/>
<name>E1ZN97_CHLVA</name>
<feature type="transmembrane region" description="Helical" evidence="10">
    <location>
        <begin position="242"/>
        <end position="264"/>
    </location>
</feature>
<evidence type="ECO:0000256" key="10">
    <source>
        <dbReference type="SAM" id="Phobius"/>
    </source>
</evidence>
<evidence type="ECO:0000256" key="6">
    <source>
        <dbReference type="ARBA" id="ARBA00022777"/>
    </source>
</evidence>
<protein>
    <recommendedName>
        <fullName evidence="3">dolichol kinase</fullName>
        <ecNumber evidence="3">2.7.1.108</ecNumber>
    </recommendedName>
</protein>
<feature type="transmembrane region" description="Helical" evidence="10">
    <location>
        <begin position="302"/>
        <end position="324"/>
    </location>
</feature>
<feature type="transmembrane region" description="Helical" evidence="10">
    <location>
        <begin position="45"/>
        <end position="62"/>
    </location>
</feature>
<evidence type="ECO:0000256" key="5">
    <source>
        <dbReference type="ARBA" id="ARBA00022692"/>
    </source>
</evidence>
<keyword evidence="4" id="KW-0808">Transferase</keyword>
<comment type="similarity">
    <text evidence="2">Belongs to the polyprenol kinase family.</text>
</comment>
<evidence type="ECO:0000313" key="13">
    <source>
        <dbReference type="Proteomes" id="UP000008141"/>
    </source>
</evidence>
<dbReference type="GO" id="GO:0004168">
    <property type="term" value="F:dolichol kinase activity"/>
    <property type="evidence" value="ECO:0007669"/>
    <property type="project" value="UniProtKB-EC"/>
</dbReference>
<dbReference type="KEGG" id="cvr:CHLNCDRAFT_138551"/>
<keyword evidence="7" id="KW-0256">Endoplasmic reticulum</keyword>
<keyword evidence="9 10" id="KW-0472">Membrane</keyword>
<feature type="transmembrane region" description="Helical" evidence="10">
    <location>
        <begin position="276"/>
        <end position="296"/>
    </location>
</feature>